<evidence type="ECO:0000313" key="4">
    <source>
        <dbReference type="EMBL" id="MFC1849183.1"/>
    </source>
</evidence>
<evidence type="ECO:0000256" key="2">
    <source>
        <dbReference type="ARBA" id="ARBA00022801"/>
    </source>
</evidence>
<evidence type="ECO:0000259" key="3">
    <source>
        <dbReference type="Pfam" id="PF00561"/>
    </source>
</evidence>
<dbReference type="PRINTS" id="PR00793">
    <property type="entry name" value="PROAMNOPTASE"/>
</dbReference>
<comment type="caution">
    <text evidence="4">The sequence shown here is derived from an EMBL/GenBank/DDBJ whole genome shotgun (WGS) entry which is preliminary data.</text>
</comment>
<dbReference type="PANTHER" id="PTHR43798">
    <property type="entry name" value="MONOACYLGLYCEROL LIPASE"/>
    <property type="match status" value="1"/>
</dbReference>
<protein>
    <submittedName>
        <fullName evidence="4">Alpha/beta fold hydrolase</fullName>
    </submittedName>
</protein>
<name>A0ABV6YSL9_UNCC1</name>
<dbReference type="GO" id="GO:0016787">
    <property type="term" value="F:hydrolase activity"/>
    <property type="evidence" value="ECO:0007669"/>
    <property type="project" value="UniProtKB-KW"/>
</dbReference>
<dbReference type="InterPro" id="IPR029058">
    <property type="entry name" value="AB_hydrolase_fold"/>
</dbReference>
<organism evidence="4 5">
    <name type="scientific">candidate division CSSED10-310 bacterium</name>
    <dbReference type="NCBI Taxonomy" id="2855610"/>
    <lineage>
        <taxon>Bacteria</taxon>
        <taxon>Bacteria division CSSED10-310</taxon>
    </lineage>
</organism>
<proteinExistence type="inferred from homology"/>
<sequence>MFITINGAKIYYVIAGQGKPVLTLHGGPGIGDMGDNKKMFSSIEDKFKFIYYDQRGNGLSEQSDPETYTHEQYVHDAESLRQNLGFAKLALSGGSYGGIIALEYALRFPDSLTCMVLRGTAASYALQQAAFDNALQKDIPGVDQSLLEDLFFGRMKDDEDLKNKFLKIYPLYSLNYDPDKVKEFVARKKFVAATHNAFFTREFPRYDIRDRLGEISTPTLIMAGRYDWITPLKFARELKAGIPNSHLEIFENAGHSIHSDEPEKFYKVVNEYLETYG</sequence>
<accession>A0ABV6YSL9</accession>
<gene>
    <name evidence="4" type="ORF">ACFL27_03140</name>
</gene>
<keyword evidence="2 4" id="KW-0378">Hydrolase</keyword>
<reference evidence="4 5" key="1">
    <citation type="submission" date="2024-09" db="EMBL/GenBank/DDBJ databases">
        <title>Laminarin stimulates single cell rates of sulfate reduction while oxygen inhibits transcriptomic activity in coastal marine sediment.</title>
        <authorList>
            <person name="Lindsay M."/>
            <person name="Orcutt B."/>
            <person name="Emerson D."/>
            <person name="Stepanauskas R."/>
            <person name="D'Angelo T."/>
        </authorList>
    </citation>
    <scope>NUCLEOTIDE SEQUENCE [LARGE SCALE GENOMIC DNA]</scope>
    <source>
        <strain evidence="4">SAG AM-311-K15</strain>
    </source>
</reference>
<comment type="similarity">
    <text evidence="1">Belongs to the peptidase S33 family.</text>
</comment>
<dbReference type="PRINTS" id="PR00111">
    <property type="entry name" value="ABHYDROLASE"/>
</dbReference>
<dbReference type="InterPro" id="IPR000073">
    <property type="entry name" value="AB_hydrolase_1"/>
</dbReference>
<dbReference type="InterPro" id="IPR002410">
    <property type="entry name" value="Peptidase_S33"/>
</dbReference>
<dbReference type="Gene3D" id="3.40.50.1820">
    <property type="entry name" value="alpha/beta hydrolase"/>
    <property type="match status" value="1"/>
</dbReference>
<dbReference type="Pfam" id="PF00561">
    <property type="entry name" value="Abhydrolase_1"/>
    <property type="match status" value="1"/>
</dbReference>
<dbReference type="InterPro" id="IPR050266">
    <property type="entry name" value="AB_hydrolase_sf"/>
</dbReference>
<dbReference type="PANTHER" id="PTHR43798:SF33">
    <property type="entry name" value="HYDROLASE, PUTATIVE (AFU_ORTHOLOGUE AFUA_2G14860)-RELATED"/>
    <property type="match status" value="1"/>
</dbReference>
<evidence type="ECO:0000256" key="1">
    <source>
        <dbReference type="ARBA" id="ARBA00010088"/>
    </source>
</evidence>
<feature type="domain" description="AB hydrolase-1" evidence="3">
    <location>
        <begin position="19"/>
        <end position="262"/>
    </location>
</feature>
<dbReference type="EMBL" id="JBHPBY010000025">
    <property type="protein sequence ID" value="MFC1849183.1"/>
    <property type="molecule type" value="Genomic_DNA"/>
</dbReference>
<dbReference type="SUPFAM" id="SSF53474">
    <property type="entry name" value="alpha/beta-Hydrolases"/>
    <property type="match status" value="1"/>
</dbReference>
<dbReference type="Proteomes" id="UP001594351">
    <property type="component" value="Unassembled WGS sequence"/>
</dbReference>
<evidence type="ECO:0000313" key="5">
    <source>
        <dbReference type="Proteomes" id="UP001594351"/>
    </source>
</evidence>
<keyword evidence="5" id="KW-1185">Reference proteome</keyword>